<feature type="region of interest" description="Disordered" evidence="11">
    <location>
        <begin position="386"/>
        <end position="407"/>
    </location>
</feature>
<evidence type="ECO:0000256" key="7">
    <source>
        <dbReference type="ARBA" id="ARBA00023125"/>
    </source>
</evidence>
<keyword evidence="7" id="KW-0238">DNA-binding</keyword>
<keyword evidence="6" id="KW-0805">Transcription regulation</keyword>
<dbReference type="PROSITE" id="PS50157">
    <property type="entry name" value="ZINC_FINGER_C2H2_2"/>
    <property type="match status" value="6"/>
</dbReference>
<evidence type="ECO:0000313" key="13">
    <source>
        <dbReference type="EnsemblMetazoa" id="AMEM014138-PA"/>
    </source>
</evidence>
<evidence type="ECO:0000259" key="12">
    <source>
        <dbReference type="PROSITE" id="PS50157"/>
    </source>
</evidence>
<evidence type="ECO:0000256" key="4">
    <source>
        <dbReference type="ARBA" id="ARBA00022771"/>
    </source>
</evidence>
<dbReference type="SUPFAM" id="SSF57667">
    <property type="entry name" value="beta-beta-alpha zinc fingers"/>
    <property type="match status" value="3"/>
</dbReference>
<organism evidence="13 14">
    <name type="scientific">Anopheles merus</name>
    <name type="common">Mosquito</name>
    <dbReference type="NCBI Taxonomy" id="30066"/>
    <lineage>
        <taxon>Eukaryota</taxon>
        <taxon>Metazoa</taxon>
        <taxon>Ecdysozoa</taxon>
        <taxon>Arthropoda</taxon>
        <taxon>Hexapoda</taxon>
        <taxon>Insecta</taxon>
        <taxon>Pterygota</taxon>
        <taxon>Neoptera</taxon>
        <taxon>Endopterygota</taxon>
        <taxon>Diptera</taxon>
        <taxon>Nematocera</taxon>
        <taxon>Culicoidea</taxon>
        <taxon>Culicidae</taxon>
        <taxon>Anophelinae</taxon>
        <taxon>Anopheles</taxon>
    </lineage>
</organism>
<dbReference type="VEuPathDB" id="VectorBase:AMEM014138"/>
<dbReference type="FunFam" id="3.30.160.60:FF:000322">
    <property type="entry name" value="GDNF-inducible zinc finger protein 1"/>
    <property type="match status" value="1"/>
</dbReference>
<feature type="compositionally biased region" description="Polar residues" evidence="11">
    <location>
        <begin position="336"/>
        <end position="345"/>
    </location>
</feature>
<sequence>MEVDDTNESKRKIPAYYYLQPSKNGDEEAEEELYDSNGTHITSDYLNDVVAETMSDRYTVVQDSPSDKGPHYKCNECEKLLPNTGHLIAHMVVHTGENPYVCSLCQRSFANSTRLKLHLKVHCIKKLHPGLTVTRITKTGPANPSIPSTNMEVDVDQTSPTVKVATFRCIECEEILPKDTLYRHMKQHLHEKNIFAPKPHQCSRCGDAFAKASTLESHQESCQASPIKVSSEVDLVPINKQEPCTSLKKQIESNPILSGLLLREQKEPPISVTTIELEQAEEQTRVKVEEDSSKTDELHNLLKTELDQLEEFNSEPEQQMEEFLPATTTTTTTSTAEQPASDITNSSSSGIGFVISSVATVDQKFLEDLAQMELQARSPELEEIGPADELPEMSPTPATGPGSFGNPPTSTTCTLCGKSFSEPFGLRQHMRIMHADTKPFKCPECRKRFAKEQAMLIHLRVHISNRPFMCIVCYKTFTRATALNGHLSSHSHDSLKCFACLEMLPNVQKYAQHIELNHPEFPEVLYRIRAEKPEHERTKLLRRLLLQHQAAPSSIGHEATSHTNQ</sequence>
<dbReference type="Proteomes" id="UP000075903">
    <property type="component" value="Unassembled WGS sequence"/>
</dbReference>
<keyword evidence="5" id="KW-0862">Zinc</keyword>
<dbReference type="Gene3D" id="3.30.160.60">
    <property type="entry name" value="Classic Zinc Finger"/>
    <property type="match status" value="6"/>
</dbReference>
<dbReference type="GO" id="GO:0003677">
    <property type="term" value="F:DNA binding"/>
    <property type="evidence" value="ECO:0007669"/>
    <property type="project" value="UniProtKB-KW"/>
</dbReference>
<evidence type="ECO:0000256" key="1">
    <source>
        <dbReference type="ARBA" id="ARBA00004123"/>
    </source>
</evidence>
<dbReference type="InterPro" id="IPR013087">
    <property type="entry name" value="Znf_C2H2_type"/>
</dbReference>
<keyword evidence="8" id="KW-0804">Transcription</keyword>
<keyword evidence="14" id="KW-1185">Reference proteome</keyword>
<feature type="domain" description="C2H2-type" evidence="12">
    <location>
        <begin position="468"/>
        <end position="495"/>
    </location>
</feature>
<dbReference type="GO" id="GO:0010468">
    <property type="term" value="P:regulation of gene expression"/>
    <property type="evidence" value="ECO:0007669"/>
    <property type="project" value="TreeGrafter"/>
</dbReference>
<accession>A0A182VFJ5</accession>
<evidence type="ECO:0000256" key="11">
    <source>
        <dbReference type="SAM" id="MobiDB-lite"/>
    </source>
</evidence>
<dbReference type="FunFam" id="3.30.160.60:FF:000624">
    <property type="entry name" value="zinc finger protein 697"/>
    <property type="match status" value="1"/>
</dbReference>
<dbReference type="InterPro" id="IPR036236">
    <property type="entry name" value="Znf_C2H2_sf"/>
</dbReference>
<dbReference type="VEuPathDB" id="VectorBase:AMEM21_016159"/>
<dbReference type="PROSITE" id="PS00028">
    <property type="entry name" value="ZINC_FINGER_C2H2_1"/>
    <property type="match status" value="5"/>
</dbReference>
<dbReference type="GO" id="GO:0048598">
    <property type="term" value="P:embryonic morphogenesis"/>
    <property type="evidence" value="ECO:0007669"/>
    <property type="project" value="UniProtKB-ARBA"/>
</dbReference>
<feature type="domain" description="C2H2-type" evidence="12">
    <location>
        <begin position="200"/>
        <end position="219"/>
    </location>
</feature>
<comment type="subcellular location">
    <subcellularLocation>
        <location evidence="1">Nucleus</location>
    </subcellularLocation>
</comment>
<dbReference type="InterPro" id="IPR050331">
    <property type="entry name" value="Zinc_finger"/>
</dbReference>
<dbReference type="GO" id="GO:0005634">
    <property type="term" value="C:nucleus"/>
    <property type="evidence" value="ECO:0007669"/>
    <property type="project" value="UniProtKB-SubCell"/>
</dbReference>
<protein>
    <recommendedName>
        <fullName evidence="12">C2H2-type domain-containing protein</fullName>
    </recommendedName>
</protein>
<evidence type="ECO:0000256" key="5">
    <source>
        <dbReference type="ARBA" id="ARBA00022833"/>
    </source>
</evidence>
<keyword evidence="2" id="KW-0479">Metal-binding</keyword>
<evidence type="ECO:0000256" key="6">
    <source>
        <dbReference type="ARBA" id="ARBA00023015"/>
    </source>
</evidence>
<dbReference type="SMART" id="SM00355">
    <property type="entry name" value="ZnF_C2H2"/>
    <property type="match status" value="8"/>
</dbReference>
<dbReference type="GO" id="GO:0048729">
    <property type="term" value="P:tissue morphogenesis"/>
    <property type="evidence" value="ECO:0007669"/>
    <property type="project" value="UniProtKB-ARBA"/>
</dbReference>
<feature type="domain" description="C2H2-type" evidence="12">
    <location>
        <begin position="411"/>
        <end position="439"/>
    </location>
</feature>
<keyword evidence="3" id="KW-0677">Repeat</keyword>
<dbReference type="GO" id="GO:0008270">
    <property type="term" value="F:zinc ion binding"/>
    <property type="evidence" value="ECO:0007669"/>
    <property type="project" value="UniProtKB-KW"/>
</dbReference>
<dbReference type="PANTHER" id="PTHR16515">
    <property type="entry name" value="PR DOMAIN ZINC FINGER PROTEIN"/>
    <property type="match status" value="1"/>
</dbReference>
<dbReference type="STRING" id="30066.A0A182VFJ5"/>
<feature type="domain" description="C2H2-type" evidence="12">
    <location>
        <begin position="100"/>
        <end position="127"/>
    </location>
</feature>
<dbReference type="Pfam" id="PF00096">
    <property type="entry name" value="zf-C2H2"/>
    <property type="match status" value="3"/>
</dbReference>
<name>A0A182VFJ5_ANOME</name>
<evidence type="ECO:0000256" key="9">
    <source>
        <dbReference type="ARBA" id="ARBA00023242"/>
    </source>
</evidence>
<evidence type="ECO:0000256" key="10">
    <source>
        <dbReference type="PROSITE-ProRule" id="PRU00042"/>
    </source>
</evidence>
<dbReference type="Pfam" id="PF13912">
    <property type="entry name" value="zf-C2H2_6"/>
    <property type="match status" value="1"/>
</dbReference>
<reference evidence="13" key="1">
    <citation type="submission" date="2020-05" db="UniProtKB">
        <authorList>
            <consortium name="EnsemblMetazoa"/>
        </authorList>
    </citation>
    <scope>IDENTIFICATION</scope>
    <source>
        <strain evidence="13">MAF</strain>
    </source>
</reference>
<dbReference type="EnsemblMetazoa" id="AMEM014138-RA">
    <property type="protein sequence ID" value="AMEM014138-PA"/>
    <property type="gene ID" value="AMEM014138"/>
</dbReference>
<dbReference type="AlphaFoldDB" id="A0A182VFJ5"/>
<dbReference type="FunFam" id="3.30.160.60:FF:000100">
    <property type="entry name" value="Zinc finger 45-like"/>
    <property type="match status" value="1"/>
</dbReference>
<feature type="domain" description="C2H2-type" evidence="12">
    <location>
        <begin position="72"/>
        <end position="99"/>
    </location>
</feature>
<evidence type="ECO:0000313" key="14">
    <source>
        <dbReference type="Proteomes" id="UP000075903"/>
    </source>
</evidence>
<evidence type="ECO:0000256" key="3">
    <source>
        <dbReference type="ARBA" id="ARBA00022737"/>
    </source>
</evidence>
<evidence type="ECO:0000256" key="8">
    <source>
        <dbReference type="ARBA" id="ARBA00023163"/>
    </source>
</evidence>
<feature type="region of interest" description="Disordered" evidence="11">
    <location>
        <begin position="328"/>
        <end position="347"/>
    </location>
</feature>
<keyword evidence="4 10" id="KW-0863">Zinc-finger</keyword>
<keyword evidence="9" id="KW-0539">Nucleus</keyword>
<dbReference type="PANTHER" id="PTHR16515:SF66">
    <property type="entry name" value="C2H2-TYPE DOMAIN-CONTAINING PROTEIN"/>
    <property type="match status" value="1"/>
</dbReference>
<evidence type="ECO:0000256" key="2">
    <source>
        <dbReference type="ARBA" id="ARBA00022723"/>
    </source>
</evidence>
<feature type="domain" description="C2H2-type" evidence="12">
    <location>
        <begin position="440"/>
        <end position="467"/>
    </location>
</feature>
<proteinExistence type="predicted"/>